<dbReference type="Pfam" id="PF17285">
    <property type="entry name" value="PRMT5_TIM"/>
    <property type="match status" value="1"/>
</dbReference>
<keyword evidence="1 4" id="KW-0489">Methyltransferase</keyword>
<evidence type="ECO:0000256" key="1">
    <source>
        <dbReference type="ARBA" id="ARBA00022603"/>
    </source>
</evidence>
<evidence type="ECO:0000256" key="2">
    <source>
        <dbReference type="ARBA" id="ARBA00022679"/>
    </source>
</evidence>
<dbReference type="Pfam" id="PF05185">
    <property type="entry name" value="PRMT5"/>
    <property type="match status" value="1"/>
</dbReference>
<dbReference type="InterPro" id="IPR035248">
    <property type="entry name" value="PRMT5_C"/>
</dbReference>
<keyword evidence="2 4" id="KW-0808">Transferase</keyword>
<evidence type="ECO:0000256" key="3">
    <source>
        <dbReference type="ARBA" id="ARBA00022691"/>
    </source>
</evidence>
<evidence type="ECO:0000313" key="9">
    <source>
        <dbReference type="EMBL" id="KAJ6246878.1"/>
    </source>
</evidence>
<dbReference type="InterPro" id="IPR035247">
    <property type="entry name" value="PRMT5_TIM"/>
</dbReference>
<dbReference type="Gene3D" id="3.20.20.150">
    <property type="entry name" value="Divalent-metal-dependent TIM barrel enzymes"/>
    <property type="match status" value="1"/>
</dbReference>
<dbReference type="PANTHER" id="PTHR10738">
    <property type="entry name" value="PROTEIN ARGININE N-METHYLTRANSFERASE 5"/>
    <property type="match status" value="1"/>
</dbReference>
<dbReference type="PIRSF" id="PIRSF015894">
    <property type="entry name" value="Skb1_MeTrfase"/>
    <property type="match status" value="1"/>
</dbReference>
<dbReference type="Proteomes" id="UP001150062">
    <property type="component" value="Unassembled WGS sequence"/>
</dbReference>
<evidence type="ECO:0000256" key="5">
    <source>
        <dbReference type="SAM" id="MobiDB-lite"/>
    </source>
</evidence>
<dbReference type="PANTHER" id="PTHR10738:SF0">
    <property type="entry name" value="PROTEIN ARGININE N-METHYLTRANSFERASE 5"/>
    <property type="match status" value="1"/>
</dbReference>
<feature type="domain" description="PRMT5 TIM barrel" evidence="7">
    <location>
        <begin position="64"/>
        <end position="302"/>
    </location>
</feature>
<dbReference type="SUPFAM" id="SSF53335">
    <property type="entry name" value="S-adenosyl-L-methionine-dependent methyltransferases"/>
    <property type="match status" value="1"/>
</dbReference>
<evidence type="ECO:0000256" key="4">
    <source>
        <dbReference type="PIRNR" id="PIRNR015894"/>
    </source>
</evidence>
<evidence type="ECO:0000259" key="7">
    <source>
        <dbReference type="Pfam" id="PF17285"/>
    </source>
</evidence>
<evidence type="ECO:0000313" key="10">
    <source>
        <dbReference type="Proteomes" id="UP001150062"/>
    </source>
</evidence>
<evidence type="ECO:0000259" key="6">
    <source>
        <dbReference type="Pfam" id="PF05185"/>
    </source>
</evidence>
<dbReference type="InterPro" id="IPR029063">
    <property type="entry name" value="SAM-dependent_MTases_sf"/>
</dbReference>
<feature type="region of interest" description="Disordered" evidence="5">
    <location>
        <begin position="121"/>
        <end position="148"/>
    </location>
</feature>
<feature type="region of interest" description="Disordered" evidence="5">
    <location>
        <begin position="416"/>
        <end position="435"/>
    </location>
</feature>
<evidence type="ECO:0000259" key="8">
    <source>
        <dbReference type="Pfam" id="PF17286"/>
    </source>
</evidence>
<comment type="similarity">
    <text evidence="4">Belongs to the class I-like SAM-binding methyltransferase superfamily.</text>
</comment>
<comment type="caution">
    <text evidence="9">The sequence shown here is derived from an EMBL/GenBank/DDBJ whole genome shotgun (WGS) entry which is preliminary data.</text>
</comment>
<organism evidence="9 10">
    <name type="scientific">Anaeramoeba flamelloides</name>
    <dbReference type="NCBI Taxonomy" id="1746091"/>
    <lineage>
        <taxon>Eukaryota</taxon>
        <taxon>Metamonada</taxon>
        <taxon>Anaeramoebidae</taxon>
        <taxon>Anaeramoeba</taxon>
    </lineage>
</organism>
<dbReference type="InterPro" id="IPR025799">
    <property type="entry name" value="Arg_MeTrfase"/>
</dbReference>
<dbReference type="EMBL" id="JAOAOG010000131">
    <property type="protein sequence ID" value="KAJ6246878.1"/>
    <property type="molecule type" value="Genomic_DNA"/>
</dbReference>
<gene>
    <name evidence="9" type="ORF">M0813_02132</name>
</gene>
<keyword evidence="3 4" id="KW-0949">S-adenosyl-L-methionine</keyword>
<reference evidence="9" key="1">
    <citation type="submission" date="2022-08" db="EMBL/GenBank/DDBJ databases">
        <title>Novel sulfate-reducing endosymbionts in the free-living metamonad Anaeramoeba.</title>
        <authorList>
            <person name="Jerlstrom-Hultqvist J."/>
            <person name="Cepicka I."/>
            <person name="Gallot-Lavallee L."/>
            <person name="Salas-Leiva D."/>
            <person name="Curtis B.A."/>
            <person name="Zahonova K."/>
            <person name="Pipaliya S."/>
            <person name="Dacks J."/>
            <person name="Roger A.J."/>
        </authorList>
    </citation>
    <scope>NUCLEOTIDE SEQUENCE</scope>
    <source>
        <strain evidence="9">Schooner1</strain>
    </source>
</reference>
<sequence length="732" mass="84491">MTNLFLGYLPQTIQDLSLLLSSQVSRFQYNCIVTDLDLIEGPFTKTKNLEKSESFCNYIIGLTSENSTNNLKTLFSELEFANFLGIHHVILRSPSFCNYDQEFEESYVKPLLGNFDTKEQNQKSNEINVEKKEEEKEEEKEKEKQKEKEQKEFVNYARNIAKMFAKFTALNISLSVPIEDQRSWEFWLMVKSFSDSPLLLRLNLVLSDTLPKRKLTELWKSCKPQYITLAISSFVTNKKGFSILPKQFSSLIDEFIQEGCGIIIECENEVEDYQLQQLKQKQKQKQKQETKQINLNLNKIISQTNSIQNNGEENNNTLNYLNNDEDENYSDQFGNFSESLNKVLYLRHLGNKLPKISKFKKSLQEFSDVLQDPLQPLQNNLSSYIYSVFEKDITKYEVYEKAIYLALIDLSKKRNENKNEQKNENDNENENVKNNDQPINVAIAGAGRGPIVKRAIKASMKSNIQINLYAIEKNPSALMVLRSIIWENNQDVTVIAGDMRNLQIDIKFDLIISELLGSFGDNELSPECLDGVQLACLKPNGIMIPQSYSSYLAPVSSFGTWIALKQYSKSNGKNDDQKMKNCLESSYVVRFGCPLLIGNIKKCFVFNHPQDSSILRNNFQSNNHNQRFLKINWIAKQDSVCHGLAGYFTTQLYRDVQLSIHPESHTQKMASWFPLYFPFSQPIKIKKGQIIEIYIWRIGNKKQGGVWYEWTMTKPLQLHIHNPNGRASKIGL</sequence>
<proteinExistence type="inferred from homology"/>
<feature type="compositionally biased region" description="Basic and acidic residues" evidence="5">
    <location>
        <begin position="416"/>
        <end position="433"/>
    </location>
</feature>
<dbReference type="Pfam" id="PF17286">
    <property type="entry name" value="PRMT5_C"/>
    <property type="match status" value="1"/>
</dbReference>
<feature type="compositionally biased region" description="Basic and acidic residues" evidence="5">
    <location>
        <begin position="128"/>
        <end position="148"/>
    </location>
</feature>
<dbReference type="InterPro" id="IPR007857">
    <property type="entry name" value="Arg_MeTrfase_PRMT5"/>
</dbReference>
<protein>
    <recommendedName>
        <fullName evidence="4">Protein arginine N-methyltransferase</fullName>
    </recommendedName>
</protein>
<accession>A0ABQ8YQJ2</accession>
<dbReference type="InterPro" id="IPR035075">
    <property type="entry name" value="PRMT5"/>
</dbReference>
<dbReference type="Gene3D" id="3.40.50.150">
    <property type="entry name" value="Vaccinia Virus protein VP39"/>
    <property type="match status" value="1"/>
</dbReference>
<name>A0ABQ8YQJ2_9EUKA</name>
<keyword evidence="10" id="KW-1185">Reference proteome</keyword>
<dbReference type="Gene3D" id="2.70.160.11">
    <property type="entry name" value="Hnrnp arginine n-methyltransferase1"/>
    <property type="match status" value="1"/>
</dbReference>
<feature type="domain" description="PRMT5 arginine-N-methyltransferase" evidence="6">
    <location>
        <begin position="361"/>
        <end position="544"/>
    </location>
</feature>
<feature type="domain" description="PRMT5 oligomerisation" evidence="8">
    <location>
        <begin position="547"/>
        <end position="729"/>
    </location>
</feature>
<dbReference type="PROSITE" id="PS51678">
    <property type="entry name" value="SAM_MT_PRMT"/>
    <property type="match status" value="1"/>
</dbReference>